<gene>
    <name evidence="3" type="ORF">BBD41_22180</name>
</gene>
<evidence type="ECO:0000256" key="1">
    <source>
        <dbReference type="SAM" id="MobiDB-lite"/>
    </source>
</evidence>
<keyword evidence="2" id="KW-0732">Signal</keyword>
<dbReference type="Gene3D" id="2.130.10.10">
    <property type="entry name" value="YVTN repeat-like/Quinoprotein amine dehydrogenase"/>
    <property type="match status" value="1"/>
</dbReference>
<organism evidence="3">
    <name type="scientific">Paenibacillus ihbetae</name>
    <dbReference type="NCBI Taxonomy" id="1870820"/>
    <lineage>
        <taxon>Bacteria</taxon>
        <taxon>Bacillati</taxon>
        <taxon>Bacillota</taxon>
        <taxon>Bacilli</taxon>
        <taxon>Bacillales</taxon>
        <taxon>Paenibacillaceae</taxon>
        <taxon>Paenibacillus</taxon>
    </lineage>
</organism>
<evidence type="ECO:0008006" key="4">
    <source>
        <dbReference type="Google" id="ProtNLM"/>
    </source>
</evidence>
<dbReference type="InterPro" id="IPR015943">
    <property type="entry name" value="WD40/YVTN_repeat-like_dom_sf"/>
</dbReference>
<name>A0A1B2E576_9BACL</name>
<sequence length="237" mass="25405">MANVRKRFGTWLLLAVLLSVTAGCEAPDSGSSVVAPAPVSLAQTHDGKRGDSGESASGGKSSNTDQAEGNPSGTAGQGSSSTADGKSRGEVDLTDVTAMWLINHQAGWIGGDGWIAFSDDGGTDWEVQAYPEETVRQIFALNANHVWAVMENNDLYQSTDGGQIWNKIGRTPNGGFLHFVSPDTGFSGSARTEDGGKTWGEFEGPDTTRKPEDLREPLIGWRNPKHQQDLYRHGDWL</sequence>
<reference evidence="3" key="1">
    <citation type="submission" date="2016-08" db="EMBL/GenBank/DDBJ databases">
        <title>Complete Genome Seqeunce of Paenibacillus sp. nov. IHBB 9852 from high altitute lake of Indian trans-Himalayas.</title>
        <authorList>
            <person name="Kiran S."/>
            <person name="Swarnkar M.K."/>
            <person name="Rana A."/>
            <person name="Tewari R."/>
            <person name="Gulati A."/>
        </authorList>
    </citation>
    <scope>NUCLEOTIDE SEQUENCE [LARGE SCALE GENOMIC DNA]</scope>
    <source>
        <strain evidence="3">IHBB 9852</strain>
    </source>
</reference>
<feature type="compositionally biased region" description="Polar residues" evidence="1">
    <location>
        <begin position="54"/>
        <end position="71"/>
    </location>
</feature>
<dbReference type="AlphaFoldDB" id="A0A1B2E576"/>
<proteinExistence type="predicted"/>
<evidence type="ECO:0000313" key="3">
    <source>
        <dbReference type="EMBL" id="ANY75057.1"/>
    </source>
</evidence>
<dbReference type="EMBL" id="CP016809">
    <property type="protein sequence ID" value="ANY75057.1"/>
    <property type="molecule type" value="Genomic_DNA"/>
</dbReference>
<feature type="region of interest" description="Disordered" evidence="1">
    <location>
        <begin position="42"/>
        <end position="89"/>
    </location>
</feature>
<dbReference type="GeneID" id="48310994"/>
<evidence type="ECO:0000256" key="2">
    <source>
        <dbReference type="SAM" id="SignalP"/>
    </source>
</evidence>
<dbReference type="PROSITE" id="PS51257">
    <property type="entry name" value="PROKAR_LIPOPROTEIN"/>
    <property type="match status" value="1"/>
</dbReference>
<dbReference type="SUPFAM" id="SSF110296">
    <property type="entry name" value="Oligoxyloglucan reducing end-specific cellobiohydrolase"/>
    <property type="match status" value="1"/>
</dbReference>
<feature type="region of interest" description="Disordered" evidence="1">
    <location>
        <begin position="187"/>
        <end position="213"/>
    </location>
</feature>
<feature type="signal peptide" evidence="2">
    <location>
        <begin position="1"/>
        <end position="22"/>
    </location>
</feature>
<accession>A0A1B2E576</accession>
<feature type="compositionally biased region" description="Low complexity" evidence="1">
    <location>
        <begin position="72"/>
        <end position="84"/>
    </location>
</feature>
<protein>
    <recommendedName>
        <fullName evidence="4">Photosynthesis system II assembly factor Ycf48/Hcf136-like domain-containing protein</fullName>
    </recommendedName>
</protein>
<dbReference type="RefSeq" id="WP_099478769.1">
    <property type="nucleotide sequence ID" value="NZ_CP016809.1"/>
</dbReference>
<dbReference type="KEGG" id="pib:BBD41_22180"/>
<feature type="chain" id="PRO_5039388765" description="Photosynthesis system II assembly factor Ycf48/Hcf136-like domain-containing protein" evidence="2">
    <location>
        <begin position="23"/>
        <end position="237"/>
    </location>
</feature>
<dbReference type="CDD" id="cd15482">
    <property type="entry name" value="Sialidase_non-viral"/>
    <property type="match status" value="1"/>
</dbReference>